<keyword evidence="3" id="KW-1185">Reference proteome</keyword>
<gene>
    <name evidence="2" type="ORF">MUN82_08630</name>
</gene>
<dbReference type="RefSeq" id="WP_245096680.1">
    <property type="nucleotide sequence ID" value="NZ_CP095053.1"/>
</dbReference>
<dbReference type="KEGG" id="haei:MUN82_08630"/>
<organism evidence="2 3">
    <name type="scientific">Hymenobacter aerilatus</name>
    <dbReference type="NCBI Taxonomy" id="2932251"/>
    <lineage>
        <taxon>Bacteria</taxon>
        <taxon>Pseudomonadati</taxon>
        <taxon>Bacteroidota</taxon>
        <taxon>Cytophagia</taxon>
        <taxon>Cytophagales</taxon>
        <taxon>Hymenobacteraceae</taxon>
        <taxon>Hymenobacter</taxon>
    </lineage>
</organism>
<protein>
    <submittedName>
        <fullName evidence="2">Uncharacterized protein</fullName>
    </submittedName>
</protein>
<dbReference type="Proteomes" id="UP000829925">
    <property type="component" value="Chromosome"/>
</dbReference>
<evidence type="ECO:0000256" key="1">
    <source>
        <dbReference type="SAM" id="MobiDB-lite"/>
    </source>
</evidence>
<accession>A0A8T9SYJ5</accession>
<evidence type="ECO:0000313" key="3">
    <source>
        <dbReference type="Proteomes" id="UP000829925"/>
    </source>
</evidence>
<proteinExistence type="predicted"/>
<dbReference type="EMBL" id="CP095053">
    <property type="protein sequence ID" value="UOR07148.1"/>
    <property type="molecule type" value="Genomic_DNA"/>
</dbReference>
<feature type="region of interest" description="Disordered" evidence="1">
    <location>
        <begin position="1"/>
        <end position="20"/>
    </location>
</feature>
<reference evidence="2 3" key="1">
    <citation type="submission" date="2022-04" db="EMBL/GenBank/DDBJ databases">
        <title>Hymenobacter sp. isolated from the air.</title>
        <authorList>
            <person name="Won M."/>
            <person name="Lee C.-M."/>
            <person name="Woen H.-Y."/>
            <person name="Kwon S.-W."/>
        </authorList>
    </citation>
    <scope>NUCLEOTIDE SEQUENCE [LARGE SCALE GENOMIC DNA]</scope>
    <source>
        <strain evidence="3">5413 J-13</strain>
    </source>
</reference>
<dbReference type="AlphaFoldDB" id="A0A8T9SYJ5"/>
<evidence type="ECO:0000313" key="2">
    <source>
        <dbReference type="EMBL" id="UOR07148.1"/>
    </source>
</evidence>
<sequence length="52" mass="5954">MPGWGQKPCQHKAHRPRQGLVLKPARQHQWAVLSIYCEWEDRPNGGGDTQGF</sequence>
<name>A0A8T9SYJ5_9BACT</name>